<evidence type="ECO:0000259" key="4">
    <source>
        <dbReference type="Pfam" id="PF02230"/>
    </source>
</evidence>
<dbReference type="InterPro" id="IPR029058">
    <property type="entry name" value="AB_hydrolase_fold"/>
</dbReference>
<dbReference type="SUPFAM" id="SSF53474">
    <property type="entry name" value="alpha/beta-Hydrolases"/>
    <property type="match status" value="1"/>
</dbReference>
<protein>
    <submittedName>
        <fullName evidence="5">Phospholipase/Carboxylesterase</fullName>
    </submittedName>
</protein>
<feature type="domain" description="Phospholipase/carboxylesterase/thioesterase" evidence="4">
    <location>
        <begin position="167"/>
        <end position="273"/>
    </location>
</feature>
<dbReference type="HOGENOM" id="CLU_086004_0_0_7"/>
<keyword evidence="2" id="KW-0378">Hydrolase</keyword>
<reference evidence="5 6" key="1">
    <citation type="journal article" date="2013" name="Genome Announc.">
        <title>Complete genome sequence of Myxococcus stipitatus strain DSM 14675, a fruiting myxobacterium.</title>
        <authorList>
            <person name="Huntley S."/>
            <person name="Kneip S."/>
            <person name="Treuner-Lange A."/>
            <person name="Sogaard-Andersen L."/>
        </authorList>
    </citation>
    <scope>NUCLEOTIDE SEQUENCE [LARGE SCALE GENOMIC DNA]</scope>
    <source>
        <strain evidence="6">DSM 14675 / JCM 12634 / Mx s8</strain>
    </source>
</reference>
<dbReference type="OrthoDB" id="9805640at2"/>
<evidence type="ECO:0000256" key="3">
    <source>
        <dbReference type="SAM" id="MobiDB-lite"/>
    </source>
</evidence>
<dbReference type="PANTHER" id="PTHR43037">
    <property type="entry name" value="UNNAMED PRODUCT-RELATED"/>
    <property type="match status" value="1"/>
</dbReference>
<name>L7UGH0_MYXSD</name>
<accession>L7UGH0</accession>
<dbReference type="Gene3D" id="3.40.50.1820">
    <property type="entry name" value="alpha/beta hydrolase"/>
    <property type="match status" value="1"/>
</dbReference>
<dbReference type="eggNOG" id="COG0400">
    <property type="taxonomic scope" value="Bacteria"/>
</dbReference>
<evidence type="ECO:0000256" key="2">
    <source>
        <dbReference type="ARBA" id="ARBA00022801"/>
    </source>
</evidence>
<dbReference type="EMBL" id="CP004025">
    <property type="protein sequence ID" value="AGC46950.1"/>
    <property type="molecule type" value="Genomic_DNA"/>
</dbReference>
<evidence type="ECO:0000313" key="6">
    <source>
        <dbReference type="Proteomes" id="UP000011131"/>
    </source>
</evidence>
<feature type="region of interest" description="Disordered" evidence="3">
    <location>
        <begin position="41"/>
        <end position="73"/>
    </location>
</feature>
<dbReference type="PATRIC" id="fig|1278073.3.peg.5752"/>
<evidence type="ECO:0000256" key="1">
    <source>
        <dbReference type="ARBA" id="ARBA00022729"/>
    </source>
</evidence>
<dbReference type="KEGG" id="msd:MYSTI_05673"/>
<feature type="compositionally biased region" description="Polar residues" evidence="3">
    <location>
        <begin position="45"/>
        <end position="55"/>
    </location>
</feature>
<sequence>MRHSPGSLSGLEPMGGLPVMRSLLAACLVLSLAGCVAPREAEPASTVTAAPQVDTSGRVDARPGQVTGTPASPGVHALGLGGARDGLLYVPKSLRPDQPAPLMLVLHGSRGNAGQMLQALQALADSEGLLMLIPDSRGLTWDDKMGKHGEDLRFIDRALAHVFSRHLVARERISVAGFSAGGSYALALGILNGDLFSRVLAFSPGFVHADEPRGMPFIFVAHGDKDQVLSVEGSGRRIVAELRSAGFQVHYHEFSGGHSIPKDVVQAAVQWLREAPPAVSGP</sequence>
<dbReference type="PROSITE" id="PS51257">
    <property type="entry name" value="PROKAR_LIPOPROTEIN"/>
    <property type="match status" value="1"/>
</dbReference>
<gene>
    <name evidence="5" type="ordered locus">MYSTI_05673</name>
</gene>
<dbReference type="Pfam" id="PF02230">
    <property type="entry name" value="Abhydrolase_2"/>
    <property type="match status" value="1"/>
</dbReference>
<keyword evidence="1" id="KW-0732">Signal</keyword>
<dbReference type="STRING" id="1278073.MYSTI_05673"/>
<dbReference type="InterPro" id="IPR050955">
    <property type="entry name" value="Plant_Biomass_Hydrol_Est"/>
</dbReference>
<proteinExistence type="predicted"/>
<dbReference type="PANTHER" id="PTHR43037:SF5">
    <property type="entry name" value="FERULOYL ESTERASE"/>
    <property type="match status" value="1"/>
</dbReference>
<dbReference type="Proteomes" id="UP000011131">
    <property type="component" value="Chromosome"/>
</dbReference>
<dbReference type="AlphaFoldDB" id="L7UGH0"/>
<dbReference type="GO" id="GO:0016787">
    <property type="term" value="F:hydrolase activity"/>
    <property type="evidence" value="ECO:0007669"/>
    <property type="project" value="UniProtKB-KW"/>
</dbReference>
<keyword evidence="6" id="KW-1185">Reference proteome</keyword>
<evidence type="ECO:0000313" key="5">
    <source>
        <dbReference type="EMBL" id="AGC46950.1"/>
    </source>
</evidence>
<organism evidence="5 6">
    <name type="scientific">Myxococcus stipitatus (strain DSM 14675 / JCM 12634 / Mx s8)</name>
    <dbReference type="NCBI Taxonomy" id="1278073"/>
    <lineage>
        <taxon>Bacteria</taxon>
        <taxon>Pseudomonadati</taxon>
        <taxon>Myxococcota</taxon>
        <taxon>Myxococcia</taxon>
        <taxon>Myxococcales</taxon>
        <taxon>Cystobacterineae</taxon>
        <taxon>Myxococcaceae</taxon>
        <taxon>Myxococcus</taxon>
    </lineage>
</organism>
<dbReference type="InterPro" id="IPR003140">
    <property type="entry name" value="PLipase/COase/thioEstase"/>
</dbReference>